<dbReference type="PRINTS" id="PR00455">
    <property type="entry name" value="HTHTETR"/>
</dbReference>
<reference evidence="4 5" key="1">
    <citation type="submission" date="2020-05" db="EMBL/GenBank/DDBJ databases">
        <title>Draft Genome Sequences of Sphingomonas sp. Isolated from the International Space Station.</title>
        <authorList>
            <person name="Bijlani S."/>
            <person name="Singh N.K."/>
            <person name="Mason C.E."/>
            <person name="Wang C.C."/>
            <person name="Venkateswaran K."/>
        </authorList>
    </citation>
    <scope>NUCLEOTIDE SEQUENCE [LARGE SCALE GENOMIC DNA]</scope>
    <source>
        <strain evidence="4 5">FKI-L5-BR-P1</strain>
    </source>
</reference>
<dbReference type="PROSITE" id="PS50977">
    <property type="entry name" value="HTH_TETR_2"/>
    <property type="match status" value="1"/>
</dbReference>
<dbReference type="SUPFAM" id="SSF48498">
    <property type="entry name" value="Tetracyclin repressor-like, C-terminal domain"/>
    <property type="match status" value="1"/>
</dbReference>
<dbReference type="InterPro" id="IPR036271">
    <property type="entry name" value="Tet_transcr_reg_TetR-rel_C_sf"/>
</dbReference>
<dbReference type="Proteomes" id="UP000550136">
    <property type="component" value="Unassembled WGS sequence"/>
</dbReference>
<organism evidence="4 5">
    <name type="scientific">Sphingomonas paucimobilis</name>
    <name type="common">Pseudomonas paucimobilis</name>
    <dbReference type="NCBI Taxonomy" id="13689"/>
    <lineage>
        <taxon>Bacteria</taxon>
        <taxon>Pseudomonadati</taxon>
        <taxon>Pseudomonadota</taxon>
        <taxon>Alphaproteobacteria</taxon>
        <taxon>Sphingomonadales</taxon>
        <taxon>Sphingomonadaceae</taxon>
        <taxon>Sphingomonas</taxon>
    </lineage>
</organism>
<accession>A0A411LGT2</accession>
<name>A0A411LGT2_SPHPI</name>
<protein>
    <submittedName>
        <fullName evidence="4">TetR/AcrR family transcriptional regulator</fullName>
    </submittedName>
</protein>
<dbReference type="AlphaFoldDB" id="A0A411LGT2"/>
<keyword evidence="3" id="KW-0804">Transcription</keyword>
<dbReference type="Pfam" id="PF17939">
    <property type="entry name" value="TetR_C_30"/>
    <property type="match status" value="1"/>
</dbReference>
<evidence type="ECO:0000313" key="5">
    <source>
        <dbReference type="Proteomes" id="UP000550136"/>
    </source>
</evidence>
<keyword evidence="1" id="KW-0805">Transcription regulation</keyword>
<proteinExistence type="predicted"/>
<dbReference type="Gene3D" id="1.10.357.10">
    <property type="entry name" value="Tetracycline Repressor, domain 2"/>
    <property type="match status" value="1"/>
</dbReference>
<keyword evidence="2" id="KW-0238">DNA-binding</keyword>
<comment type="caution">
    <text evidence="4">The sequence shown here is derived from an EMBL/GenBank/DDBJ whole genome shotgun (WGS) entry which is preliminary data.</text>
</comment>
<dbReference type="OrthoDB" id="2356263at2"/>
<dbReference type="InterPro" id="IPR009057">
    <property type="entry name" value="Homeodomain-like_sf"/>
</dbReference>
<gene>
    <name evidence="4" type="ORF">HKX06_10370</name>
</gene>
<dbReference type="Pfam" id="PF00440">
    <property type="entry name" value="TetR_N"/>
    <property type="match status" value="1"/>
</dbReference>
<dbReference type="InterPro" id="IPR001647">
    <property type="entry name" value="HTH_TetR"/>
</dbReference>
<evidence type="ECO:0000256" key="1">
    <source>
        <dbReference type="ARBA" id="ARBA00023015"/>
    </source>
</evidence>
<dbReference type="PANTHER" id="PTHR30055:SF234">
    <property type="entry name" value="HTH-TYPE TRANSCRIPTIONAL REGULATOR BETI"/>
    <property type="match status" value="1"/>
</dbReference>
<evidence type="ECO:0000313" key="4">
    <source>
        <dbReference type="EMBL" id="NNG57778.1"/>
    </source>
</evidence>
<evidence type="ECO:0000256" key="2">
    <source>
        <dbReference type="ARBA" id="ARBA00023125"/>
    </source>
</evidence>
<dbReference type="SUPFAM" id="SSF46689">
    <property type="entry name" value="Homeodomain-like"/>
    <property type="match status" value="1"/>
</dbReference>
<dbReference type="PANTHER" id="PTHR30055">
    <property type="entry name" value="HTH-TYPE TRANSCRIPTIONAL REGULATOR RUTR"/>
    <property type="match status" value="1"/>
</dbReference>
<evidence type="ECO:0000256" key="3">
    <source>
        <dbReference type="ARBA" id="ARBA00023163"/>
    </source>
</evidence>
<dbReference type="EMBL" id="JABEOU010000033">
    <property type="protein sequence ID" value="NNG57778.1"/>
    <property type="molecule type" value="Genomic_DNA"/>
</dbReference>
<dbReference type="GO" id="GO:0003700">
    <property type="term" value="F:DNA-binding transcription factor activity"/>
    <property type="evidence" value="ECO:0007669"/>
    <property type="project" value="TreeGrafter"/>
</dbReference>
<sequence length="232" mass="26199">MAMAAQRTITKRTNKERREESMRNILDHAEKEFAYKGYNGTTLNDVAAKAGVDTSLMRYYFYDKENLFAEVFRRRGPLINEARMRALDEYREQHGKEGTLEGVIDAFVRPGFEFAKNDAGYRHYAAIVAYVNSSKGAMHSLMSEVFDEVSNVFIEDMGRILPDAPREALYWGYHFLTGAFTFSLGQTGRIDRLSHGAVSSEDFAALADRLPVFAASGIRALCEFSKTPSTKQ</sequence>
<dbReference type="GO" id="GO:0000976">
    <property type="term" value="F:transcription cis-regulatory region binding"/>
    <property type="evidence" value="ECO:0007669"/>
    <property type="project" value="TreeGrafter"/>
</dbReference>
<dbReference type="InterPro" id="IPR050109">
    <property type="entry name" value="HTH-type_TetR-like_transc_reg"/>
</dbReference>
<dbReference type="InterPro" id="IPR041586">
    <property type="entry name" value="PsrA_TetR_C"/>
</dbReference>